<sequence>MFRFAYLLVAASLVSQLAAAQWSTSPAQPTPVSAGHGVPFIEQRPLSATLPDGRRYVAWVENQRVVSQPSENVYTVRLQLFGADGRKQWAPAGLPIYTSPTPTNSNLTAPTNIFQGYDLKADAAGNAVLVYSNLNPDGDQGEIRAQKINPAGQTQWGSTGGVVVRGPVPNTPIITRRNARPVLALTSTGDALLAWSPNSSTVALQKLAAASGQSVWPTPPLLADASNTLSYTAPALLTDGAEGAILVFYRYAPAPGTPLNTLLAQHYDGTGAPQWVAPITVSDQPAQSPLFPLRHPLAVADGTGGCYIAFNTPPGFAGTPATGFVQHLDAAGTRWSAAGTAVPTDNPAAARVAALRYVAARQGVWLLLGTDLNDQTSSGVYVQQLDANGTPLLGATATVVVPTGQTRPLAHDLRDTKDGLLVLYSEDVPAAGQNAANQLLRAAKIDYTGRPAWAAGSVLLAEATAPKQYPSLSAYAPTGNVVVVWEELSSAATASSRVLAQGLSSTGQLGASTPLASHTASLNPNVALYPNPSTEAALHLTLGKSTTVYMEVLDLLGRLVASRAAPMAAGTQILPLPAVAAGTYLVRARWAGQTTVLKWTNP</sequence>
<evidence type="ECO:0000313" key="2">
    <source>
        <dbReference type="EMBL" id="NVO32881.1"/>
    </source>
</evidence>
<dbReference type="Proteomes" id="UP000565521">
    <property type="component" value="Unassembled WGS sequence"/>
</dbReference>
<gene>
    <name evidence="2" type="ORF">HW554_16830</name>
</gene>
<dbReference type="RefSeq" id="WP_176909742.1">
    <property type="nucleotide sequence ID" value="NZ_JABKAU010000039.1"/>
</dbReference>
<accession>A0A7Y7U6J2</accession>
<organism evidence="2 3">
    <name type="scientific">Hymenobacter lapidiphilus</name>
    <dbReference type="NCBI Taxonomy" id="2608003"/>
    <lineage>
        <taxon>Bacteria</taxon>
        <taxon>Pseudomonadati</taxon>
        <taxon>Bacteroidota</taxon>
        <taxon>Cytophagia</taxon>
        <taxon>Cytophagales</taxon>
        <taxon>Hymenobacteraceae</taxon>
        <taxon>Hymenobacter</taxon>
    </lineage>
</organism>
<dbReference type="EMBL" id="JABKAU010000039">
    <property type="protein sequence ID" value="NVO32881.1"/>
    <property type="molecule type" value="Genomic_DNA"/>
</dbReference>
<reference evidence="2 3" key="1">
    <citation type="submission" date="2020-05" db="EMBL/GenBank/DDBJ databases">
        <title>Hymenobacter terrestris sp. nov. and Hymenobacter lapidiphilus sp. nov., isolated from regoliths in Antarctica.</title>
        <authorList>
            <person name="Sedlacek I."/>
            <person name="Pantucek R."/>
            <person name="Zeman M."/>
            <person name="Holochova P."/>
            <person name="Kralova S."/>
            <person name="Stankova E."/>
            <person name="Sedo O."/>
            <person name="Micenkova L."/>
            <person name="Svec P."/>
            <person name="Gupta V."/>
            <person name="Sood U."/>
            <person name="Korpole U.S."/>
            <person name="Lal R."/>
        </authorList>
    </citation>
    <scope>NUCLEOTIDE SEQUENCE [LARGE SCALE GENOMIC DNA]</scope>
    <source>
        <strain evidence="2 3">P5342</strain>
    </source>
</reference>
<dbReference type="AlphaFoldDB" id="A0A7Y7U6J2"/>
<evidence type="ECO:0000256" key="1">
    <source>
        <dbReference type="SAM" id="SignalP"/>
    </source>
</evidence>
<proteinExistence type="predicted"/>
<dbReference type="NCBIfam" id="TIGR04183">
    <property type="entry name" value="Por_Secre_tail"/>
    <property type="match status" value="1"/>
</dbReference>
<evidence type="ECO:0000313" key="3">
    <source>
        <dbReference type="Proteomes" id="UP000565521"/>
    </source>
</evidence>
<protein>
    <submittedName>
        <fullName evidence="2">T9SS type A sorting domain-containing protein</fullName>
    </submittedName>
</protein>
<name>A0A7Y7U6J2_9BACT</name>
<keyword evidence="3" id="KW-1185">Reference proteome</keyword>
<feature type="chain" id="PRO_5030799369" evidence="1">
    <location>
        <begin position="21"/>
        <end position="602"/>
    </location>
</feature>
<comment type="caution">
    <text evidence="2">The sequence shown here is derived from an EMBL/GenBank/DDBJ whole genome shotgun (WGS) entry which is preliminary data.</text>
</comment>
<feature type="signal peptide" evidence="1">
    <location>
        <begin position="1"/>
        <end position="20"/>
    </location>
</feature>
<dbReference type="InterPro" id="IPR026444">
    <property type="entry name" value="Secre_tail"/>
</dbReference>
<keyword evidence="1" id="KW-0732">Signal</keyword>